<gene>
    <name evidence="8" type="ORF">VTK73DRAFT_9667</name>
</gene>
<dbReference type="PRINTS" id="PR00420">
    <property type="entry name" value="RNGMNOXGNASE"/>
</dbReference>
<dbReference type="Pfam" id="PF01494">
    <property type="entry name" value="FAD_binding_3"/>
    <property type="match status" value="1"/>
</dbReference>
<evidence type="ECO:0000256" key="2">
    <source>
        <dbReference type="ARBA" id="ARBA00022630"/>
    </source>
</evidence>
<keyword evidence="5" id="KW-0812">Transmembrane</keyword>
<evidence type="ECO:0000256" key="5">
    <source>
        <dbReference type="SAM" id="Phobius"/>
    </source>
</evidence>
<dbReference type="Gene3D" id="3.40.30.20">
    <property type="match status" value="1"/>
</dbReference>
<dbReference type="EMBL" id="JAZHXJ010000083">
    <property type="protein sequence ID" value="KAL1875956.1"/>
    <property type="molecule type" value="Genomic_DNA"/>
</dbReference>
<keyword evidence="2" id="KW-0285">Flavoprotein</keyword>
<dbReference type="Proteomes" id="UP001586593">
    <property type="component" value="Unassembled WGS sequence"/>
</dbReference>
<dbReference type="PANTHER" id="PTHR43004:SF20">
    <property type="entry name" value="2-MONOOXYGENASE, PUTATIVE (AFU_ORTHOLOGUE AFUA_1G13660)-RELATED"/>
    <property type="match status" value="1"/>
</dbReference>
<dbReference type="Gene3D" id="3.50.50.60">
    <property type="entry name" value="FAD/NAD(P)-binding domain"/>
    <property type="match status" value="1"/>
</dbReference>
<keyword evidence="5" id="KW-1133">Transmembrane helix</keyword>
<evidence type="ECO:0000313" key="9">
    <source>
        <dbReference type="Proteomes" id="UP001586593"/>
    </source>
</evidence>
<keyword evidence="4" id="KW-0560">Oxidoreductase</keyword>
<reference evidence="8 9" key="1">
    <citation type="journal article" date="2024" name="Commun. Biol.">
        <title>Comparative genomic analysis of thermophilic fungi reveals convergent evolutionary adaptations and gene losses.</title>
        <authorList>
            <person name="Steindorff A.S."/>
            <person name="Aguilar-Pontes M.V."/>
            <person name="Robinson A.J."/>
            <person name="Andreopoulos B."/>
            <person name="LaButti K."/>
            <person name="Kuo A."/>
            <person name="Mondo S."/>
            <person name="Riley R."/>
            <person name="Otillar R."/>
            <person name="Haridas S."/>
            <person name="Lipzen A."/>
            <person name="Grimwood J."/>
            <person name="Schmutz J."/>
            <person name="Clum A."/>
            <person name="Reid I.D."/>
            <person name="Moisan M.C."/>
            <person name="Butler G."/>
            <person name="Nguyen T.T.M."/>
            <person name="Dewar K."/>
            <person name="Conant G."/>
            <person name="Drula E."/>
            <person name="Henrissat B."/>
            <person name="Hansel C."/>
            <person name="Singer S."/>
            <person name="Hutchinson M.I."/>
            <person name="de Vries R.P."/>
            <person name="Natvig D.O."/>
            <person name="Powell A.J."/>
            <person name="Tsang A."/>
            <person name="Grigoriev I.V."/>
        </authorList>
    </citation>
    <scope>NUCLEOTIDE SEQUENCE [LARGE SCALE GENOMIC DNA]</scope>
    <source>
        <strain evidence="8 9">ATCC 24622</strain>
    </source>
</reference>
<protein>
    <recommendedName>
        <fullName evidence="10">Phenol 2-monooxygenase</fullName>
    </recommendedName>
</protein>
<dbReference type="InterPro" id="IPR036249">
    <property type="entry name" value="Thioredoxin-like_sf"/>
</dbReference>
<comment type="similarity">
    <text evidence="1">Belongs to the PheA/TfdB FAD monooxygenase family.</text>
</comment>
<dbReference type="InterPro" id="IPR036188">
    <property type="entry name" value="FAD/NAD-bd_sf"/>
</dbReference>
<evidence type="ECO:0000256" key="3">
    <source>
        <dbReference type="ARBA" id="ARBA00022827"/>
    </source>
</evidence>
<dbReference type="SUPFAM" id="SSF54373">
    <property type="entry name" value="FAD-linked reductases, C-terminal domain"/>
    <property type="match status" value="1"/>
</dbReference>
<dbReference type="InterPro" id="IPR012941">
    <property type="entry name" value="Phe_hydrox_C_dim_dom"/>
</dbReference>
<evidence type="ECO:0000259" key="6">
    <source>
        <dbReference type="Pfam" id="PF01494"/>
    </source>
</evidence>
<dbReference type="PANTHER" id="PTHR43004">
    <property type="entry name" value="TRK SYSTEM POTASSIUM UPTAKE PROTEIN"/>
    <property type="match status" value="1"/>
</dbReference>
<dbReference type="InterPro" id="IPR050641">
    <property type="entry name" value="RIFMO-like"/>
</dbReference>
<accession>A0ABR3XJ28</accession>
<dbReference type="SUPFAM" id="SSF52833">
    <property type="entry name" value="Thioredoxin-like"/>
    <property type="match status" value="1"/>
</dbReference>
<name>A0ABR3XJ28_9PEZI</name>
<dbReference type="Gene3D" id="3.30.9.10">
    <property type="entry name" value="D-Amino Acid Oxidase, subunit A, domain 2"/>
    <property type="match status" value="1"/>
</dbReference>
<organism evidence="8 9">
    <name type="scientific">Phialemonium thermophilum</name>
    <dbReference type="NCBI Taxonomy" id="223376"/>
    <lineage>
        <taxon>Eukaryota</taxon>
        <taxon>Fungi</taxon>
        <taxon>Dikarya</taxon>
        <taxon>Ascomycota</taxon>
        <taxon>Pezizomycotina</taxon>
        <taxon>Sordariomycetes</taxon>
        <taxon>Sordariomycetidae</taxon>
        <taxon>Cephalothecales</taxon>
        <taxon>Cephalothecaceae</taxon>
        <taxon>Phialemonium</taxon>
    </lineage>
</organism>
<evidence type="ECO:0008006" key="10">
    <source>
        <dbReference type="Google" id="ProtNLM"/>
    </source>
</evidence>
<dbReference type="InterPro" id="IPR002938">
    <property type="entry name" value="FAD-bd"/>
</dbReference>
<proteinExistence type="inferred from homology"/>
<comment type="caution">
    <text evidence="8">The sequence shown here is derived from an EMBL/GenBank/DDBJ whole genome shotgun (WGS) entry which is preliminary data.</text>
</comment>
<dbReference type="CDD" id="cd02979">
    <property type="entry name" value="PHOX_C"/>
    <property type="match status" value="1"/>
</dbReference>
<keyword evidence="3" id="KW-0274">FAD</keyword>
<evidence type="ECO:0000256" key="1">
    <source>
        <dbReference type="ARBA" id="ARBA00007801"/>
    </source>
</evidence>
<feature type="domain" description="FAD-binding" evidence="6">
    <location>
        <begin position="11"/>
        <end position="423"/>
    </location>
</feature>
<feature type="transmembrane region" description="Helical" evidence="5">
    <location>
        <begin position="14"/>
        <end position="35"/>
    </location>
</feature>
<dbReference type="InterPro" id="IPR038220">
    <property type="entry name" value="PHOX_C_sf"/>
</dbReference>
<feature type="domain" description="Phenol hydroxylase-like C-terminal dimerisation" evidence="7">
    <location>
        <begin position="466"/>
        <end position="698"/>
    </location>
</feature>
<evidence type="ECO:0000256" key="4">
    <source>
        <dbReference type="ARBA" id="ARBA00023002"/>
    </source>
</evidence>
<dbReference type="Pfam" id="PF07976">
    <property type="entry name" value="Phe_hydrox_dim"/>
    <property type="match status" value="1"/>
</dbReference>
<keyword evidence="5" id="KW-0472">Membrane</keyword>
<dbReference type="SUPFAM" id="SSF51905">
    <property type="entry name" value="FAD/NAD(P)-binding domain"/>
    <property type="match status" value="1"/>
</dbReference>
<evidence type="ECO:0000313" key="8">
    <source>
        <dbReference type="EMBL" id="KAL1875956.1"/>
    </source>
</evidence>
<evidence type="ECO:0000259" key="7">
    <source>
        <dbReference type="Pfam" id="PF07976"/>
    </source>
</evidence>
<sequence length="700" mass="78323">MVTNDSVPASDVDVLIIGAGPAGLMMALWMARLGIKARIVDKRTAKVFSGQADGFQSRTLEILDSFGIGERVWKEANHMIEVCIWNPDSNGQIRRDSRIEDVLPGLSRFTQVVLHQGRMEQFFLDAIRDSYPASKNETRPSSSPIRVERCTIPTSLVLDEDAVDSDDTYPITVKLRHLSEEEATPARKLSNLSDGMFRSNLAGDDTDDILRASTNAGRREEVVKCKYVVGCDGAHSWTRKALGPEFETVGEMTDFIWGVLDIVPITDFPDIRNRSIIHSASSGSLMVIPRENKLVRLYIQLNEVSANGGRVDRSKITPEMILKAAQKILSPYKIEYHYCDWWTAYQIGQRVGPHFSKADRIFLAGDAVHTHSPKAGQGMNTSMQDAYNLGWKIGLVCKKILSRKILTTYEYERQMVAKQLIAFDHKFSRLFSGRPKRDILDETGVSMEEFANAFRMSHLFTTAIGINYQPSLLVAKPPGNDFDEGMPAVELRASTDVSRAQSTVSLALNCRPGTRFPSHQVLSQADARPWQLHHKMPSDGRFRIVIFAGDIADAEQRRRVNELGAWLGSDLLPRYPTMALSVGSDPHGATMKFPTDNQPSIIDVLLVHSAPRQEIELLKDLHSTYHPFDSKLGWEYDKVFVDGPSYHEGDGQAYKKYGVDPQHGAVVLVRPDGYVGLVTYVGSEGWKELEQWFAAVLRPL</sequence>
<keyword evidence="9" id="KW-1185">Reference proteome</keyword>